<comment type="caution">
    <text evidence="2">The sequence shown here is derived from an EMBL/GenBank/DDBJ whole genome shotgun (WGS) entry which is preliminary data.</text>
</comment>
<feature type="compositionally biased region" description="Basic and acidic residues" evidence="1">
    <location>
        <begin position="1"/>
        <end position="11"/>
    </location>
</feature>
<reference evidence="2 3" key="1">
    <citation type="journal article" date="2013" name="Int. J. Syst. Evol. Microbiol.">
        <title>Roseomonas aerophila sp. nov., isolated from air.</title>
        <authorList>
            <person name="Kim S.J."/>
            <person name="Weon H.Y."/>
            <person name="Ahn J.H."/>
            <person name="Hong S.B."/>
            <person name="Seok S.J."/>
            <person name="Whang K.S."/>
            <person name="Kwon S.W."/>
        </authorList>
    </citation>
    <scope>NUCLEOTIDE SEQUENCE [LARGE SCALE GENOMIC DNA]</scope>
    <source>
        <strain evidence="2 3">NBRC 108923</strain>
    </source>
</reference>
<dbReference type="Proteomes" id="UP000626026">
    <property type="component" value="Unassembled WGS sequence"/>
</dbReference>
<proteinExistence type="predicted"/>
<evidence type="ECO:0000313" key="2">
    <source>
        <dbReference type="EMBL" id="MBC9208070.1"/>
    </source>
</evidence>
<keyword evidence="3" id="KW-1185">Reference proteome</keyword>
<gene>
    <name evidence="2" type="ORF">IBL26_14590</name>
</gene>
<dbReference type="RefSeq" id="WP_187785235.1">
    <property type="nucleotide sequence ID" value="NZ_JACTVA010000026.1"/>
</dbReference>
<evidence type="ECO:0000256" key="1">
    <source>
        <dbReference type="SAM" id="MobiDB-lite"/>
    </source>
</evidence>
<feature type="compositionally biased region" description="Basic and acidic residues" evidence="1">
    <location>
        <begin position="28"/>
        <end position="37"/>
    </location>
</feature>
<accession>A0ABR7RN95</accession>
<organism evidence="2 3">
    <name type="scientific">Teichococcus aerophilus</name>
    <dbReference type="NCBI Taxonomy" id="1224513"/>
    <lineage>
        <taxon>Bacteria</taxon>
        <taxon>Pseudomonadati</taxon>
        <taxon>Pseudomonadota</taxon>
        <taxon>Alphaproteobacteria</taxon>
        <taxon>Acetobacterales</taxon>
        <taxon>Roseomonadaceae</taxon>
        <taxon>Roseomonas</taxon>
    </lineage>
</organism>
<feature type="region of interest" description="Disordered" evidence="1">
    <location>
        <begin position="1"/>
        <end position="64"/>
    </location>
</feature>
<name>A0ABR7RN95_9PROT</name>
<sequence>MVPETGERDPGDAVPPGVAVQRPAPLTPEDKAVKQRLEQLPGSHPRPAEPQGQAETEGPEQPGR</sequence>
<protein>
    <submittedName>
        <fullName evidence="2">Uncharacterized protein</fullName>
    </submittedName>
</protein>
<dbReference type="EMBL" id="JACTVA010000026">
    <property type="protein sequence ID" value="MBC9208070.1"/>
    <property type="molecule type" value="Genomic_DNA"/>
</dbReference>
<evidence type="ECO:0000313" key="3">
    <source>
        <dbReference type="Proteomes" id="UP000626026"/>
    </source>
</evidence>